<dbReference type="SUPFAM" id="SSF50978">
    <property type="entry name" value="WD40 repeat-like"/>
    <property type="match status" value="1"/>
</dbReference>
<evidence type="ECO:0000256" key="2">
    <source>
        <dbReference type="ARBA" id="ARBA00022771"/>
    </source>
</evidence>
<comment type="caution">
    <text evidence="7">The sequence shown here is derived from an EMBL/GenBank/DDBJ whole genome shotgun (WGS) entry which is preliminary data.</text>
</comment>
<organism evidence="7 8">
    <name type="scientific">Pseudocohnilembus persalinus</name>
    <name type="common">Ciliate</name>
    <dbReference type="NCBI Taxonomy" id="266149"/>
    <lineage>
        <taxon>Eukaryota</taxon>
        <taxon>Sar</taxon>
        <taxon>Alveolata</taxon>
        <taxon>Ciliophora</taxon>
        <taxon>Intramacronucleata</taxon>
        <taxon>Oligohymenophorea</taxon>
        <taxon>Scuticociliatia</taxon>
        <taxon>Philasterida</taxon>
        <taxon>Pseudocohnilembidae</taxon>
        <taxon>Pseudocohnilembus</taxon>
    </lineage>
</organism>
<evidence type="ECO:0000259" key="6">
    <source>
        <dbReference type="PROSITE" id="PS50103"/>
    </source>
</evidence>
<dbReference type="Gene3D" id="6.10.250.3220">
    <property type="match status" value="1"/>
</dbReference>
<sequence length="440" mass="50131">MRGFGDQNQQQIQKPRQQGGGPPQGRVSKVCKFFAQSGKCNKGDNCNFSHIVNGPGGQNIGGNQNPSFNNQNQYLQNQGGFNNTINQIPQNQQQQGVQYIISGNMNKLCKFGDKCNKPDCKFGHPNRGQQQSSSIQMKQETNITLQFNQMLYHQKTSTLIMIDNNQITPISIQFGLQSPIDLQKQSSLNLEEMVNKMMKSQQNQNQALIQSQLIIKNEKAQINNDVLFISFFIEQTEIYSNMSTHLFILDLFNPTNYQIIFNVSKNRINNILLNGSTIIVADEFGIFSFWSMQNGKYINDYQFGSDLNNYLRENAQNITCVKLIQGPQSVLMIGLFNYFNNAEIIFFNITTNKLVEQLKIDKISQQNCTNIIKSIDLYDEKQGIYLVSVVSFQNNQQQSQVFAFSINNNQVAQIIKNQYITEEIKVFTDECSSLPIIMQA</sequence>
<dbReference type="InterPro" id="IPR000571">
    <property type="entry name" value="Znf_CCCH"/>
</dbReference>
<evidence type="ECO:0000313" key="7">
    <source>
        <dbReference type="EMBL" id="KRX04895.1"/>
    </source>
</evidence>
<evidence type="ECO:0000313" key="8">
    <source>
        <dbReference type="Proteomes" id="UP000054937"/>
    </source>
</evidence>
<dbReference type="InterPro" id="IPR036322">
    <property type="entry name" value="WD40_repeat_dom_sf"/>
</dbReference>
<evidence type="ECO:0000256" key="4">
    <source>
        <dbReference type="PROSITE-ProRule" id="PRU00723"/>
    </source>
</evidence>
<keyword evidence="3 4" id="KW-0862">Zinc</keyword>
<evidence type="ECO:0000256" key="3">
    <source>
        <dbReference type="ARBA" id="ARBA00022833"/>
    </source>
</evidence>
<keyword evidence="2 4" id="KW-0863">Zinc-finger</keyword>
<dbReference type="OrthoDB" id="273070at2759"/>
<dbReference type="InterPro" id="IPR036855">
    <property type="entry name" value="Znf_CCCH_sf"/>
</dbReference>
<dbReference type="Proteomes" id="UP000054937">
    <property type="component" value="Unassembled WGS sequence"/>
</dbReference>
<dbReference type="EMBL" id="LDAU01000110">
    <property type="protein sequence ID" value="KRX04895.1"/>
    <property type="molecule type" value="Genomic_DNA"/>
</dbReference>
<dbReference type="Pfam" id="PF18345">
    <property type="entry name" value="zf_CCCH_4"/>
    <property type="match status" value="1"/>
</dbReference>
<keyword evidence="1 4" id="KW-0479">Metal-binding</keyword>
<reference evidence="7 8" key="1">
    <citation type="journal article" date="2015" name="Sci. Rep.">
        <title>Genome of the facultative scuticociliatosis pathogen Pseudocohnilembus persalinus provides insight into its virulence through horizontal gene transfer.</title>
        <authorList>
            <person name="Xiong J."/>
            <person name="Wang G."/>
            <person name="Cheng J."/>
            <person name="Tian M."/>
            <person name="Pan X."/>
            <person name="Warren A."/>
            <person name="Jiang C."/>
            <person name="Yuan D."/>
            <person name="Miao W."/>
        </authorList>
    </citation>
    <scope>NUCLEOTIDE SEQUENCE [LARGE SCALE GENOMIC DNA]</scope>
    <source>
        <strain evidence="7">36N120E</strain>
    </source>
</reference>
<dbReference type="SUPFAM" id="SSF90229">
    <property type="entry name" value="CCCH zinc finger"/>
    <property type="match status" value="1"/>
</dbReference>
<feature type="region of interest" description="Disordered" evidence="5">
    <location>
        <begin position="1"/>
        <end position="27"/>
    </location>
</feature>
<evidence type="ECO:0000256" key="1">
    <source>
        <dbReference type="ARBA" id="ARBA00022723"/>
    </source>
</evidence>
<dbReference type="InParanoid" id="A0A0V0QRG9"/>
<dbReference type="Gene3D" id="4.10.1000.40">
    <property type="match status" value="1"/>
</dbReference>
<dbReference type="GO" id="GO:0008270">
    <property type="term" value="F:zinc ion binding"/>
    <property type="evidence" value="ECO:0007669"/>
    <property type="project" value="UniProtKB-KW"/>
</dbReference>
<dbReference type="SMART" id="SM00356">
    <property type="entry name" value="ZnF_C3H1"/>
    <property type="match status" value="1"/>
</dbReference>
<keyword evidence="8" id="KW-1185">Reference proteome</keyword>
<feature type="compositionally biased region" description="Low complexity" evidence="5">
    <location>
        <begin position="7"/>
        <end position="17"/>
    </location>
</feature>
<proteinExistence type="predicted"/>
<accession>A0A0V0QRG9</accession>
<name>A0A0V0QRG9_PSEPJ</name>
<gene>
    <name evidence="7" type="ORF">PPERSA_06529</name>
</gene>
<protein>
    <submittedName>
        <fullName evidence="7">WD40-repeat-containing domain</fullName>
    </submittedName>
</protein>
<feature type="zinc finger region" description="C3H1-type" evidence="4">
    <location>
        <begin position="25"/>
        <end position="53"/>
    </location>
</feature>
<dbReference type="PROSITE" id="PS50103">
    <property type="entry name" value="ZF_C3H1"/>
    <property type="match status" value="1"/>
</dbReference>
<feature type="domain" description="C3H1-type" evidence="6">
    <location>
        <begin position="25"/>
        <end position="53"/>
    </location>
</feature>
<evidence type="ECO:0000256" key="5">
    <source>
        <dbReference type="SAM" id="MobiDB-lite"/>
    </source>
</evidence>
<dbReference type="AlphaFoldDB" id="A0A0V0QRG9"/>